<dbReference type="SUPFAM" id="SSF49764">
    <property type="entry name" value="HSP20-like chaperones"/>
    <property type="match status" value="1"/>
</dbReference>
<dbReference type="Proteomes" id="UP000525078">
    <property type="component" value="Unassembled WGS sequence"/>
</dbReference>
<dbReference type="GO" id="GO:0005829">
    <property type="term" value="C:cytosol"/>
    <property type="evidence" value="ECO:0007669"/>
    <property type="project" value="TreeGrafter"/>
</dbReference>
<comment type="similarity">
    <text evidence="1">Belongs to the shikimate kinase family.</text>
</comment>
<dbReference type="FunFam" id="2.60.40.790:FF:000050">
    <property type="entry name" value="Probable inactive shikimate kinase like 2, chloroplastic"/>
    <property type="match status" value="1"/>
</dbReference>
<dbReference type="PANTHER" id="PTHR21087:SF23">
    <property type="entry name" value="INACTIVE SHIKIMATE KINASE LIKE 2, CHLOROPLASTIC-RELATED"/>
    <property type="match status" value="1"/>
</dbReference>
<accession>A0A7J6GLK6</accession>
<dbReference type="Gene3D" id="3.40.50.300">
    <property type="entry name" value="P-loop containing nucleotide triphosphate hydrolases"/>
    <property type="match status" value="1"/>
</dbReference>
<evidence type="ECO:0000313" key="4">
    <source>
        <dbReference type="Proteomes" id="UP000525078"/>
    </source>
</evidence>
<dbReference type="InterPro" id="IPR008978">
    <property type="entry name" value="HSP20-like_chaperone"/>
</dbReference>
<protein>
    <recommendedName>
        <fullName evidence="2">CS domain-containing protein</fullName>
    </recommendedName>
</protein>
<dbReference type="GO" id="GO:0006950">
    <property type="term" value="P:response to stress"/>
    <property type="evidence" value="ECO:0007669"/>
    <property type="project" value="UniProtKB-ARBA"/>
</dbReference>
<dbReference type="CDD" id="cd06463">
    <property type="entry name" value="p23_like"/>
    <property type="match status" value="1"/>
</dbReference>
<feature type="domain" description="CS" evidence="2">
    <location>
        <begin position="78"/>
        <end position="179"/>
    </location>
</feature>
<dbReference type="Pfam" id="PF01202">
    <property type="entry name" value="SKI"/>
    <property type="match status" value="1"/>
</dbReference>
<organism evidence="3 4">
    <name type="scientific">Cannabis sativa</name>
    <name type="common">Hemp</name>
    <name type="synonym">Marijuana</name>
    <dbReference type="NCBI Taxonomy" id="3483"/>
    <lineage>
        <taxon>Eukaryota</taxon>
        <taxon>Viridiplantae</taxon>
        <taxon>Streptophyta</taxon>
        <taxon>Embryophyta</taxon>
        <taxon>Tracheophyta</taxon>
        <taxon>Spermatophyta</taxon>
        <taxon>Magnoliopsida</taxon>
        <taxon>eudicotyledons</taxon>
        <taxon>Gunneridae</taxon>
        <taxon>Pentapetalae</taxon>
        <taxon>rosids</taxon>
        <taxon>fabids</taxon>
        <taxon>Rosales</taxon>
        <taxon>Cannabaceae</taxon>
        <taxon>Cannabis</taxon>
    </lineage>
</organism>
<dbReference type="InterPro" id="IPR027417">
    <property type="entry name" value="P-loop_NTPase"/>
</dbReference>
<comment type="caution">
    <text evidence="3">The sequence shown here is derived from an EMBL/GenBank/DDBJ whole genome shotgun (WGS) entry which is preliminary data.</text>
</comment>
<proteinExistence type="inferred from homology"/>
<dbReference type="PANTHER" id="PTHR21087">
    <property type="entry name" value="SHIKIMATE KINASE"/>
    <property type="match status" value="1"/>
</dbReference>
<dbReference type="InterPro" id="IPR007052">
    <property type="entry name" value="CS_dom"/>
</dbReference>
<dbReference type="InterPro" id="IPR031322">
    <property type="entry name" value="Shikimate/glucono_kinase"/>
</dbReference>
<dbReference type="Gene3D" id="2.60.40.790">
    <property type="match status" value="1"/>
</dbReference>
<dbReference type="Pfam" id="PF04969">
    <property type="entry name" value="CS"/>
    <property type="match status" value="1"/>
</dbReference>
<evidence type="ECO:0000256" key="1">
    <source>
        <dbReference type="ARBA" id="ARBA00006997"/>
    </source>
</evidence>
<reference evidence="3 4" key="1">
    <citation type="journal article" date="2020" name="bioRxiv">
        <title>Sequence and annotation of 42 cannabis genomes reveals extensive copy number variation in cannabinoid synthesis and pathogen resistance genes.</title>
        <authorList>
            <person name="Mckernan K.J."/>
            <person name="Helbert Y."/>
            <person name="Kane L.T."/>
            <person name="Ebling H."/>
            <person name="Zhang L."/>
            <person name="Liu B."/>
            <person name="Eaton Z."/>
            <person name="Mclaughlin S."/>
            <person name="Kingan S."/>
            <person name="Baybayan P."/>
            <person name="Concepcion G."/>
            <person name="Jordan M."/>
            <person name="Riva A."/>
            <person name="Barbazuk W."/>
            <person name="Harkins T."/>
        </authorList>
    </citation>
    <scope>NUCLEOTIDE SEQUENCE [LARGE SCALE GENOMIC DNA]</scope>
    <source>
        <strain evidence="4">cv. Jamaican Lion 4</strain>
        <tissue evidence="3">Leaf</tissue>
    </source>
</reference>
<dbReference type="AlphaFoldDB" id="A0A7J6GLK6"/>
<dbReference type="PROSITE" id="PS51203">
    <property type="entry name" value="CS"/>
    <property type="match status" value="1"/>
</dbReference>
<dbReference type="EMBL" id="JAATIP010000051">
    <property type="protein sequence ID" value="KAF4383795.1"/>
    <property type="molecule type" value="Genomic_DNA"/>
</dbReference>
<sequence length="400" mass="44187">MATSFSVSLLKFSQNPNTTTTTTTTNTLSFLQPNHYFSFRPTNPYLPRFFTTNDNGNASFDNSHPRFSRSHGLSSLPLSTNHYEFFDNSSEVELRVHLKDQNVRSSKDVFVDANETSLTIRALNSGSPTTLIETNRLFDRVKPAETIWLIDDDQLVVILKKQDPDLKWPDIMESWESLTVGSSQLLKGASIYIVGESTNINQQVAKELAVGIGYTPFSTKELLENFSKQTIDSWVLSEGSDSVAEAESAILESLSSHVRTVVATLGGQQGTSRRADKWRHLHAGFTVWLSQTEAIGRVDRPMTYEESAKEEAKKHVQDGGSGYSKADVVVKFQGCDTDHHAKSLAQACLSALKQLILADKKLPGKKSLYIRLGCRGDWPNIKPPGWDPSSAGDGVSPATL</sequence>
<evidence type="ECO:0000259" key="2">
    <source>
        <dbReference type="PROSITE" id="PS51203"/>
    </source>
</evidence>
<name>A0A7J6GLK6_CANSA</name>
<evidence type="ECO:0000313" key="3">
    <source>
        <dbReference type="EMBL" id="KAF4383795.1"/>
    </source>
</evidence>
<gene>
    <name evidence="3" type="ORF">F8388_023487</name>
</gene>